<organism evidence="2 3">
    <name type="scientific">Candidatus Competibacter phosphatis</name>
    <dbReference type="NCBI Taxonomy" id="221280"/>
    <lineage>
        <taxon>Bacteria</taxon>
        <taxon>Pseudomonadati</taxon>
        <taxon>Pseudomonadota</taxon>
        <taxon>Gammaproteobacteria</taxon>
        <taxon>Candidatus Competibacteraceae</taxon>
        <taxon>Candidatus Competibacter</taxon>
    </lineage>
</organism>
<dbReference type="RefSeq" id="WP_169250256.1">
    <property type="nucleotide sequence ID" value="NZ_SPMZ01000072.1"/>
</dbReference>
<feature type="compositionally biased region" description="Basic and acidic residues" evidence="1">
    <location>
        <begin position="35"/>
        <end position="50"/>
    </location>
</feature>
<protein>
    <submittedName>
        <fullName evidence="2">Uncharacterized protein</fullName>
    </submittedName>
</protein>
<evidence type="ECO:0000313" key="3">
    <source>
        <dbReference type="Proteomes" id="UP000760480"/>
    </source>
</evidence>
<accession>A0ABX1TSC4</accession>
<keyword evidence="3" id="KW-1185">Reference proteome</keyword>
<comment type="caution">
    <text evidence="2">The sequence shown here is derived from an EMBL/GenBank/DDBJ whole genome shotgun (WGS) entry which is preliminary data.</text>
</comment>
<proteinExistence type="predicted"/>
<dbReference type="Proteomes" id="UP000760480">
    <property type="component" value="Unassembled WGS sequence"/>
</dbReference>
<gene>
    <name evidence="2" type="ORF">E4P82_18415</name>
</gene>
<sequence length="276" mass="30981">MTGEDSKELVALREALRNEQADYESWEFYHAPENGSRESERRERRERSYPQRVASERLHRLDRLRQLRTRVEVLEREKAIQDSKTSIADQIQKSIQDILSNPEVAPSGPLVSLDTLETILMRHPVYGYQDEPVSPEEGGTRIPGAVRFLNEAYSSDFAVRHGLLADLMVSFQRAAARHPVVKNDDCLHLLVLLVYRLGLPTYDKTGKPATFPDELSASLNLSARWARLSEVDATLCRYGWPALPIEHSLSPTVPQDVAIAPAATDSGESAPDKKPA</sequence>
<evidence type="ECO:0000256" key="1">
    <source>
        <dbReference type="SAM" id="MobiDB-lite"/>
    </source>
</evidence>
<dbReference type="EMBL" id="SPMZ01000072">
    <property type="protein sequence ID" value="NMQ20988.1"/>
    <property type="molecule type" value="Genomic_DNA"/>
</dbReference>
<name>A0ABX1TSC4_9GAMM</name>
<feature type="region of interest" description="Disordered" evidence="1">
    <location>
        <begin position="28"/>
        <end position="50"/>
    </location>
</feature>
<reference evidence="2 3" key="1">
    <citation type="submission" date="2019-03" db="EMBL/GenBank/DDBJ databases">
        <title>Metabolic reconstructions from genomes of highly enriched 'Candidatus Accumulibacter' and 'Candidatus Competibacter' bioreactor populations.</title>
        <authorList>
            <person name="Annavajhala M.K."/>
            <person name="Welles L."/>
            <person name="Abbas B."/>
            <person name="Sorokin D."/>
            <person name="Park H."/>
            <person name="Van Loosdrecht M."/>
            <person name="Chandran K."/>
        </authorList>
    </citation>
    <scope>NUCLEOTIDE SEQUENCE [LARGE SCALE GENOMIC DNA]</scope>
    <source>
        <strain evidence="2 3">SBR_G</strain>
    </source>
</reference>
<evidence type="ECO:0000313" key="2">
    <source>
        <dbReference type="EMBL" id="NMQ20988.1"/>
    </source>
</evidence>